<keyword evidence="1" id="KW-0812">Transmembrane</keyword>
<keyword evidence="1" id="KW-1133">Transmembrane helix</keyword>
<evidence type="ECO:0000259" key="2">
    <source>
        <dbReference type="Pfam" id="PF10756"/>
    </source>
</evidence>
<keyword evidence="1" id="KW-0472">Membrane</keyword>
<dbReference type="KEGG" id="cik:H0194_10495"/>
<evidence type="ECO:0000313" key="4">
    <source>
        <dbReference type="Proteomes" id="UP000515743"/>
    </source>
</evidence>
<evidence type="ECO:0000313" key="3">
    <source>
        <dbReference type="EMBL" id="QNE89442.1"/>
    </source>
</evidence>
<dbReference type="Pfam" id="PF10756">
    <property type="entry name" value="bPH_6"/>
    <property type="match status" value="1"/>
</dbReference>
<protein>
    <submittedName>
        <fullName evidence="3">PH domain-containing protein</fullName>
    </submittedName>
</protein>
<name>A0A7G7CPC6_9CORY</name>
<feature type="transmembrane region" description="Helical" evidence="1">
    <location>
        <begin position="35"/>
        <end position="51"/>
    </location>
</feature>
<dbReference type="InterPro" id="IPR019692">
    <property type="entry name" value="CFP-6_PH"/>
</dbReference>
<organism evidence="3 4">
    <name type="scientific">Corynebacterium incognita</name>
    <dbReference type="NCBI Taxonomy" id="2754725"/>
    <lineage>
        <taxon>Bacteria</taxon>
        <taxon>Bacillati</taxon>
        <taxon>Actinomycetota</taxon>
        <taxon>Actinomycetes</taxon>
        <taxon>Mycobacteriales</taxon>
        <taxon>Corynebacteriaceae</taxon>
        <taxon>Corynebacterium</taxon>
    </lineage>
</organism>
<evidence type="ECO:0000256" key="1">
    <source>
        <dbReference type="SAM" id="Phobius"/>
    </source>
</evidence>
<reference evidence="3 4" key="1">
    <citation type="submission" date="2020-07" db="EMBL/GenBank/DDBJ databases">
        <title>Complete genome and description of Corynebacterium incognita strain Marseille-Q3630 sp. nov.</title>
        <authorList>
            <person name="Boxberger M."/>
        </authorList>
    </citation>
    <scope>NUCLEOTIDE SEQUENCE [LARGE SCALE GENOMIC DNA]</scope>
    <source>
        <strain evidence="3 4">Marseille-Q3630</strain>
    </source>
</reference>
<sequence>MARMTKHFRPDRTHILAIALLSGIALIGIGWAPKYLAWLFVVPILCIWWVVRSRTTVSDKGIDIAYGFRGDKHLDWEDVEGIGFQRSSAFVQSGQKKFSLPGVTFNSLPKLAEASRGRIPDALTAGREAANDKVVVIHRDGRQVLVDKDEFDSEHPATTKDV</sequence>
<dbReference type="Proteomes" id="UP000515743">
    <property type="component" value="Chromosome"/>
</dbReference>
<proteinExistence type="predicted"/>
<dbReference type="AlphaFoldDB" id="A0A7G7CPC6"/>
<feature type="domain" description="Low molecular weight protein antigen 6 PH" evidence="2">
    <location>
        <begin position="52"/>
        <end position="122"/>
    </location>
</feature>
<accession>A0A7G7CPC6</accession>
<gene>
    <name evidence="3" type="ORF">H0194_10495</name>
</gene>
<dbReference type="EMBL" id="CP059404">
    <property type="protein sequence ID" value="QNE89442.1"/>
    <property type="molecule type" value="Genomic_DNA"/>
</dbReference>
<keyword evidence="4" id="KW-1185">Reference proteome</keyword>
<feature type="transmembrane region" description="Helical" evidence="1">
    <location>
        <begin position="12"/>
        <end position="29"/>
    </location>
</feature>